<dbReference type="GO" id="GO:0008168">
    <property type="term" value="F:methyltransferase activity"/>
    <property type="evidence" value="ECO:0007669"/>
    <property type="project" value="UniProtKB-KW"/>
</dbReference>
<organism evidence="3 4">
    <name type="scientific">Mizuhopecten yessoensis</name>
    <name type="common">Japanese scallop</name>
    <name type="synonym">Patinopecten yessoensis</name>
    <dbReference type="NCBI Taxonomy" id="6573"/>
    <lineage>
        <taxon>Eukaryota</taxon>
        <taxon>Metazoa</taxon>
        <taxon>Spiralia</taxon>
        <taxon>Lophotrochozoa</taxon>
        <taxon>Mollusca</taxon>
        <taxon>Bivalvia</taxon>
        <taxon>Autobranchia</taxon>
        <taxon>Pteriomorphia</taxon>
        <taxon>Pectinida</taxon>
        <taxon>Pectinoidea</taxon>
        <taxon>Pectinidae</taxon>
        <taxon>Mizuhopecten</taxon>
    </lineage>
</organism>
<keyword evidence="1" id="KW-0472">Membrane</keyword>
<gene>
    <name evidence="3" type="ORF">KP79_PYT04671</name>
</gene>
<dbReference type="AlphaFoldDB" id="A0A210QIX9"/>
<sequence length="329" mass="37536">MTMNAIGKIALAACFSMVMLYFVLYVGQFSLTPSTDIIVCPSENKDIFINSLAPLAANNSESRTKPTSVPVVPVHASDWNENRPTYDLNRSVVQTDWFTAASFLELDFRRRPREYLCQNSSMMGNWYVCLDGKFFPDDPCLVYSFGIGNDFSFDDAMAYQGCEVHSFDPSMGVKDYIRNSTVHFHDIGLGGTVIENFDARKDMYVREKQTWTIMTLGSIMAALGHKDRDIDVLKIDVEGHEWAVIEYLIQGGFLPRIKQFSLEYHLFPDWPKKSEYPKLLNIYKQLSASGFKKFMTGLHPLNHKPESFNIQADVGYVNMLYKPKREPSS</sequence>
<evidence type="ECO:0000313" key="4">
    <source>
        <dbReference type="Proteomes" id="UP000242188"/>
    </source>
</evidence>
<dbReference type="OrthoDB" id="10006218at2759"/>
<dbReference type="EMBL" id="NEDP02003435">
    <property type="protein sequence ID" value="OWF48692.1"/>
    <property type="molecule type" value="Genomic_DNA"/>
</dbReference>
<accession>A0A210QIX9</accession>
<proteinExistence type="predicted"/>
<keyword evidence="3" id="KW-0489">Methyltransferase</keyword>
<reference evidence="3 4" key="1">
    <citation type="journal article" date="2017" name="Nat. Ecol. Evol.">
        <title>Scallop genome provides insights into evolution of bilaterian karyotype and development.</title>
        <authorList>
            <person name="Wang S."/>
            <person name="Zhang J."/>
            <person name="Jiao W."/>
            <person name="Li J."/>
            <person name="Xun X."/>
            <person name="Sun Y."/>
            <person name="Guo X."/>
            <person name="Huan P."/>
            <person name="Dong B."/>
            <person name="Zhang L."/>
            <person name="Hu X."/>
            <person name="Sun X."/>
            <person name="Wang J."/>
            <person name="Zhao C."/>
            <person name="Wang Y."/>
            <person name="Wang D."/>
            <person name="Huang X."/>
            <person name="Wang R."/>
            <person name="Lv J."/>
            <person name="Li Y."/>
            <person name="Zhang Z."/>
            <person name="Liu B."/>
            <person name="Lu W."/>
            <person name="Hui Y."/>
            <person name="Liang J."/>
            <person name="Zhou Z."/>
            <person name="Hou R."/>
            <person name="Li X."/>
            <person name="Liu Y."/>
            <person name="Li H."/>
            <person name="Ning X."/>
            <person name="Lin Y."/>
            <person name="Zhao L."/>
            <person name="Xing Q."/>
            <person name="Dou J."/>
            <person name="Li Y."/>
            <person name="Mao J."/>
            <person name="Guo H."/>
            <person name="Dou H."/>
            <person name="Li T."/>
            <person name="Mu C."/>
            <person name="Jiang W."/>
            <person name="Fu Q."/>
            <person name="Fu X."/>
            <person name="Miao Y."/>
            <person name="Liu J."/>
            <person name="Yu Q."/>
            <person name="Li R."/>
            <person name="Liao H."/>
            <person name="Li X."/>
            <person name="Kong Y."/>
            <person name="Jiang Z."/>
            <person name="Chourrout D."/>
            <person name="Li R."/>
            <person name="Bao Z."/>
        </authorList>
    </citation>
    <scope>NUCLEOTIDE SEQUENCE [LARGE SCALE GENOMIC DNA]</scope>
    <source>
        <strain evidence="3 4">PY_sf001</strain>
    </source>
</reference>
<dbReference type="InterPro" id="IPR026913">
    <property type="entry name" value="METTL24"/>
</dbReference>
<keyword evidence="1" id="KW-1133">Transmembrane helix</keyword>
<dbReference type="Gene3D" id="3.40.50.150">
    <property type="entry name" value="Vaccinia Virus protein VP39"/>
    <property type="match status" value="1"/>
</dbReference>
<keyword evidence="4" id="KW-1185">Reference proteome</keyword>
<dbReference type="PANTHER" id="PTHR32026:SF10">
    <property type="entry name" value="METHYLTRANSFERASE-LIKE PROTEIN 24-RELATED"/>
    <property type="match status" value="1"/>
</dbReference>
<dbReference type="InterPro" id="IPR029063">
    <property type="entry name" value="SAM-dependent_MTases_sf"/>
</dbReference>
<evidence type="ECO:0000259" key="2">
    <source>
        <dbReference type="Pfam" id="PF13383"/>
    </source>
</evidence>
<dbReference type="InterPro" id="IPR025714">
    <property type="entry name" value="Methyltranfer_dom"/>
</dbReference>
<keyword evidence="3" id="KW-0808">Transferase</keyword>
<protein>
    <submittedName>
        <fullName evidence="3">Methyltransferase-like protein 24</fullName>
    </submittedName>
</protein>
<comment type="caution">
    <text evidence="3">The sequence shown here is derived from an EMBL/GenBank/DDBJ whole genome shotgun (WGS) entry which is preliminary data.</text>
</comment>
<feature type="domain" description="Methyltransferase" evidence="2">
    <location>
        <begin position="124"/>
        <end position="302"/>
    </location>
</feature>
<dbReference type="Pfam" id="PF13383">
    <property type="entry name" value="Methyltransf_22"/>
    <property type="match status" value="1"/>
</dbReference>
<evidence type="ECO:0000313" key="3">
    <source>
        <dbReference type="EMBL" id="OWF48692.1"/>
    </source>
</evidence>
<dbReference type="PANTHER" id="PTHR32026">
    <property type="entry name" value="METHYLTRANSFERASE-LIKE PROTEIN 24"/>
    <property type="match status" value="1"/>
</dbReference>
<feature type="transmembrane region" description="Helical" evidence="1">
    <location>
        <begin position="9"/>
        <end position="31"/>
    </location>
</feature>
<dbReference type="Proteomes" id="UP000242188">
    <property type="component" value="Unassembled WGS sequence"/>
</dbReference>
<name>A0A210QIX9_MIZYE</name>
<evidence type="ECO:0000256" key="1">
    <source>
        <dbReference type="SAM" id="Phobius"/>
    </source>
</evidence>
<dbReference type="SUPFAM" id="SSF53335">
    <property type="entry name" value="S-adenosyl-L-methionine-dependent methyltransferases"/>
    <property type="match status" value="1"/>
</dbReference>
<keyword evidence="1" id="KW-0812">Transmembrane</keyword>
<dbReference type="GO" id="GO:0032259">
    <property type="term" value="P:methylation"/>
    <property type="evidence" value="ECO:0007669"/>
    <property type="project" value="UniProtKB-KW"/>
</dbReference>